<sequence>MIIQLVSLFLLPISVICLGTTQSAGVKGTLMCDNKPAKNVKVKLYDDDRGVDTDDLMAEGRTDENGHFELRGYTDEFTTIDPKLNIYHKCGKLIPICDRKITIYIDDKYVSKGKVPSRIFDAGTIQLSGKFKGETTDCFNS</sequence>
<dbReference type="Pfam" id="PF01060">
    <property type="entry name" value="TTR-52"/>
    <property type="match status" value="1"/>
</dbReference>
<evidence type="ECO:0000256" key="4">
    <source>
        <dbReference type="ARBA" id="ARBA00022729"/>
    </source>
</evidence>
<evidence type="ECO:0000313" key="7">
    <source>
        <dbReference type="Proteomes" id="UP000038040"/>
    </source>
</evidence>
<evidence type="ECO:0000256" key="1">
    <source>
        <dbReference type="ARBA" id="ARBA00004613"/>
    </source>
</evidence>
<dbReference type="GO" id="GO:0005576">
    <property type="term" value="C:extracellular region"/>
    <property type="evidence" value="ECO:0007669"/>
    <property type="project" value="UniProtKB-SubCell"/>
</dbReference>
<feature type="chain" id="PRO_5041120197" evidence="5">
    <location>
        <begin position="18"/>
        <end position="141"/>
    </location>
</feature>
<dbReference type="WBParaSite" id="DME_0000838301-mRNA-1">
    <property type="protein sequence ID" value="DME_0000838301-mRNA-1"/>
    <property type="gene ID" value="DME_0000838301"/>
</dbReference>
<gene>
    <name evidence="6" type="ORF">DME_LOCUS2389</name>
</gene>
<dbReference type="Proteomes" id="UP000038040">
    <property type="component" value="Unplaced"/>
</dbReference>
<accession>A0A0N4UKU8</accession>
<organism evidence="7 9">
    <name type="scientific">Dracunculus medinensis</name>
    <name type="common">Guinea worm</name>
    <dbReference type="NCBI Taxonomy" id="318479"/>
    <lineage>
        <taxon>Eukaryota</taxon>
        <taxon>Metazoa</taxon>
        <taxon>Ecdysozoa</taxon>
        <taxon>Nematoda</taxon>
        <taxon>Chromadorea</taxon>
        <taxon>Rhabditida</taxon>
        <taxon>Spirurina</taxon>
        <taxon>Dracunculoidea</taxon>
        <taxon>Dracunculidae</taxon>
        <taxon>Dracunculus</taxon>
    </lineage>
</organism>
<dbReference type="PANTHER" id="PTHR21700:SF3">
    <property type="entry name" value="TRANSTHYRETIN-LIKE PROTEIN 5"/>
    <property type="match status" value="1"/>
</dbReference>
<evidence type="ECO:0000256" key="3">
    <source>
        <dbReference type="ARBA" id="ARBA00022525"/>
    </source>
</evidence>
<feature type="signal peptide" evidence="5">
    <location>
        <begin position="1"/>
        <end position="17"/>
    </location>
</feature>
<name>A0A0N4UKU8_DRAME</name>
<protein>
    <submittedName>
        <fullName evidence="9">Transthyretin-like family protein</fullName>
    </submittedName>
</protein>
<dbReference type="OrthoDB" id="5849824at2759"/>
<dbReference type="Gene3D" id="2.60.40.3330">
    <property type="match status" value="1"/>
</dbReference>
<dbReference type="AlphaFoldDB" id="A0A0N4UKU8"/>
<comment type="subcellular location">
    <subcellularLocation>
        <location evidence="1">Secreted</location>
    </subcellularLocation>
</comment>
<comment type="similarity">
    <text evidence="2">Belongs to the nematode transthyretin-like family.</text>
</comment>
<proteinExistence type="inferred from homology"/>
<keyword evidence="4 5" id="KW-0732">Signal</keyword>
<reference evidence="9" key="1">
    <citation type="submission" date="2017-02" db="UniProtKB">
        <authorList>
            <consortium name="WormBaseParasite"/>
        </authorList>
    </citation>
    <scope>IDENTIFICATION</scope>
</reference>
<dbReference type="InterPro" id="IPR001534">
    <property type="entry name" value="Transthyretin-like"/>
</dbReference>
<keyword evidence="8" id="KW-1185">Reference proteome</keyword>
<evidence type="ECO:0000256" key="2">
    <source>
        <dbReference type="ARBA" id="ARBA00010112"/>
    </source>
</evidence>
<evidence type="ECO:0000313" key="6">
    <source>
        <dbReference type="EMBL" id="VDN52416.1"/>
    </source>
</evidence>
<evidence type="ECO:0000313" key="8">
    <source>
        <dbReference type="Proteomes" id="UP000274756"/>
    </source>
</evidence>
<dbReference type="InterPro" id="IPR038479">
    <property type="entry name" value="Transthyretin-like_sf"/>
</dbReference>
<reference evidence="6 8" key="2">
    <citation type="submission" date="2018-11" db="EMBL/GenBank/DDBJ databases">
        <authorList>
            <consortium name="Pathogen Informatics"/>
        </authorList>
    </citation>
    <scope>NUCLEOTIDE SEQUENCE [LARGE SCALE GENOMIC DNA]</scope>
</reference>
<evidence type="ECO:0000256" key="5">
    <source>
        <dbReference type="SAM" id="SignalP"/>
    </source>
</evidence>
<dbReference type="GO" id="GO:0009986">
    <property type="term" value="C:cell surface"/>
    <property type="evidence" value="ECO:0007669"/>
    <property type="project" value="InterPro"/>
</dbReference>
<keyword evidence="3" id="KW-0964">Secreted</keyword>
<dbReference type="PANTHER" id="PTHR21700">
    <property type="entry name" value="TRANSTHYRETIN-LIKE FAMILY PROTEIN-RELATED"/>
    <property type="match status" value="1"/>
</dbReference>
<dbReference type="EMBL" id="UYYG01000058">
    <property type="protein sequence ID" value="VDN52416.1"/>
    <property type="molecule type" value="Genomic_DNA"/>
</dbReference>
<evidence type="ECO:0000313" key="9">
    <source>
        <dbReference type="WBParaSite" id="DME_0000838301-mRNA-1"/>
    </source>
</evidence>
<dbReference type="Proteomes" id="UP000274756">
    <property type="component" value="Unassembled WGS sequence"/>
</dbReference>